<dbReference type="PROSITE" id="PS51257">
    <property type="entry name" value="PROKAR_LIPOPROTEIN"/>
    <property type="match status" value="1"/>
</dbReference>
<comment type="caution">
    <text evidence="1">The sequence shown here is derived from an EMBL/GenBank/DDBJ whole genome shotgun (WGS) entry which is preliminary data.</text>
</comment>
<evidence type="ECO:0000313" key="1">
    <source>
        <dbReference type="EMBL" id="PTI29297.1"/>
    </source>
</evidence>
<proteinExistence type="predicted"/>
<evidence type="ECO:0008006" key="3">
    <source>
        <dbReference type="Google" id="ProtNLM"/>
    </source>
</evidence>
<dbReference type="Proteomes" id="UP000241209">
    <property type="component" value="Unassembled WGS sequence"/>
</dbReference>
<organism evidence="1 2">
    <name type="scientific">Mammaliicoccus vitulinus</name>
    <dbReference type="NCBI Taxonomy" id="71237"/>
    <lineage>
        <taxon>Bacteria</taxon>
        <taxon>Bacillati</taxon>
        <taxon>Bacillota</taxon>
        <taxon>Bacilli</taxon>
        <taxon>Bacillales</taxon>
        <taxon>Staphylococcaceae</taxon>
        <taxon>Mammaliicoccus</taxon>
    </lineage>
</organism>
<name>A0A2T4PSH6_9STAP</name>
<sequence length="308" mass="35487">MKKIISVALSTTILLAGCGLMSNKKEIPETVSVKDYDGRYIGDHDKKNEAFLEKHKAQAEKMYKDYVKEVFGKEAKINGIHSYSNPSPSLKTSEGISIVGTIDYDVPFQFYLSFVEVDGQLALNTITQDQSNEIRGVFAAMLFKRYEQDIETTRRKFKEVVEKDGYYAMNKKLEKHQEFKGVTKQYLDFTTESTIGVEDFKKDFKPVMELKGEAFNQKMDKLIQKYPEIKNKMKTDFIAYYSKDKEVENKEVTRYALNLRKRTNNIMKKINGEKTMYLYEDTVMPDEISSLGLLESKGHKVNIGGGDY</sequence>
<dbReference type="EMBL" id="PZFK01000016">
    <property type="protein sequence ID" value="PTI29297.1"/>
    <property type="molecule type" value="Genomic_DNA"/>
</dbReference>
<dbReference type="RefSeq" id="WP_107557135.1">
    <property type="nucleotide sequence ID" value="NZ_PZFK01000016.1"/>
</dbReference>
<reference evidence="1 2" key="1">
    <citation type="journal article" date="2016" name="Front. Microbiol.">
        <title>Comprehensive Phylogenetic Analysis of Bovine Non-aureus Staphylococci Species Based on Whole-Genome Sequencing.</title>
        <authorList>
            <person name="Naushad S."/>
            <person name="Barkema H.W."/>
            <person name="Luby C."/>
            <person name="Condas L.A."/>
            <person name="Nobrega D.B."/>
            <person name="Carson D.A."/>
            <person name="De Buck J."/>
        </authorList>
    </citation>
    <scope>NUCLEOTIDE SEQUENCE [LARGE SCALE GENOMIC DNA]</scope>
    <source>
        <strain evidence="1 2">SNUC 2204</strain>
    </source>
</reference>
<gene>
    <name evidence="1" type="ORF">BU072_08940</name>
</gene>
<accession>A0A2T4PSH6</accession>
<dbReference type="AlphaFoldDB" id="A0A2T4PSH6"/>
<protein>
    <recommendedName>
        <fullName evidence="3">Lipoprotein</fullName>
    </recommendedName>
</protein>
<evidence type="ECO:0000313" key="2">
    <source>
        <dbReference type="Proteomes" id="UP000241209"/>
    </source>
</evidence>